<dbReference type="RefSeq" id="WP_303763094.1">
    <property type="nucleotide sequence ID" value="NZ_JABZGR010000004.1"/>
</dbReference>
<evidence type="ECO:0000313" key="3">
    <source>
        <dbReference type="Proteomes" id="UP000704068"/>
    </source>
</evidence>
<proteinExistence type="predicted"/>
<gene>
    <name evidence="2" type="ORF">HXK21_02570</name>
</gene>
<feature type="region of interest" description="Disordered" evidence="1">
    <location>
        <begin position="37"/>
        <end position="67"/>
    </location>
</feature>
<organism evidence="2 3">
    <name type="scientific">Alloprevotella tannerae</name>
    <dbReference type="NCBI Taxonomy" id="76122"/>
    <lineage>
        <taxon>Bacteria</taxon>
        <taxon>Pseudomonadati</taxon>
        <taxon>Bacteroidota</taxon>
        <taxon>Bacteroidia</taxon>
        <taxon>Bacteroidales</taxon>
        <taxon>Prevotellaceae</taxon>
        <taxon>Alloprevotella</taxon>
    </lineage>
</organism>
<dbReference type="Proteomes" id="UP000704068">
    <property type="component" value="Unassembled WGS sequence"/>
</dbReference>
<reference evidence="2" key="1">
    <citation type="submission" date="2020-04" db="EMBL/GenBank/DDBJ databases">
        <title>Deep metagenomics examines the oral microbiome during advanced dental caries in children, revealing novel taxa and co-occurrences with host molecules.</title>
        <authorList>
            <person name="Baker J.L."/>
            <person name="Morton J.T."/>
            <person name="Dinis M."/>
            <person name="Alvarez R."/>
            <person name="Tran N.C."/>
            <person name="Knight R."/>
            <person name="Edlund A."/>
        </authorList>
    </citation>
    <scope>NUCLEOTIDE SEQUENCE</scope>
    <source>
        <strain evidence="2">JCVI_34_bin.1</strain>
    </source>
</reference>
<comment type="caution">
    <text evidence="2">The sequence shown here is derived from an EMBL/GenBank/DDBJ whole genome shotgun (WGS) entry which is preliminary data.</text>
</comment>
<protein>
    <submittedName>
        <fullName evidence="2">Uncharacterized protein</fullName>
    </submittedName>
</protein>
<name>A0A929RXJ3_9BACT</name>
<dbReference type="EMBL" id="JABZGR010000004">
    <property type="protein sequence ID" value="MBF0969914.1"/>
    <property type="molecule type" value="Genomic_DNA"/>
</dbReference>
<feature type="compositionally biased region" description="Acidic residues" evidence="1">
    <location>
        <begin position="45"/>
        <end position="56"/>
    </location>
</feature>
<accession>A0A929RXJ3</accession>
<dbReference type="AlphaFoldDB" id="A0A929RXJ3"/>
<evidence type="ECO:0000313" key="2">
    <source>
        <dbReference type="EMBL" id="MBF0969914.1"/>
    </source>
</evidence>
<sequence>MQKKNVERQNYEAPLLERIALDEQSFLATSPPINVGVSVGGFDDGGSEDLDGESYDSDGNSLDGNQP</sequence>
<evidence type="ECO:0000256" key="1">
    <source>
        <dbReference type="SAM" id="MobiDB-lite"/>
    </source>
</evidence>